<dbReference type="CDD" id="cd08189">
    <property type="entry name" value="Fe-ADH-like"/>
    <property type="match status" value="1"/>
</dbReference>
<dbReference type="EMBL" id="LJSK01000009">
    <property type="protein sequence ID" value="KPI90171.1"/>
    <property type="molecule type" value="Genomic_DNA"/>
</dbReference>
<dbReference type="GO" id="GO:0046872">
    <property type="term" value="F:metal ion binding"/>
    <property type="evidence" value="ECO:0007669"/>
    <property type="project" value="InterPro"/>
</dbReference>
<keyword evidence="2" id="KW-0560">Oxidoreductase</keyword>
<dbReference type="Pfam" id="PF00465">
    <property type="entry name" value="Fe-ADH"/>
    <property type="match status" value="1"/>
</dbReference>
<dbReference type="InterPro" id="IPR039697">
    <property type="entry name" value="Alcohol_dehydrogenase_Fe"/>
</dbReference>
<dbReference type="InterPro" id="IPR056798">
    <property type="entry name" value="ADH_Fe_C"/>
</dbReference>
<protein>
    <recommendedName>
        <fullName evidence="4">Alcohol dehydrogenase 4</fullName>
    </recommendedName>
    <alternativeName>
        <fullName evidence="5">Alcohol dehydrogenase IV</fullName>
    </alternativeName>
</protein>
<evidence type="ECO:0000256" key="2">
    <source>
        <dbReference type="ARBA" id="ARBA00023002"/>
    </source>
</evidence>
<feature type="domain" description="Alcohol dehydrogenase iron-type/glycerol dehydrogenase GldA" evidence="6">
    <location>
        <begin position="32"/>
        <end position="198"/>
    </location>
</feature>
<comment type="similarity">
    <text evidence="1">Belongs to the iron-containing alcohol dehydrogenase family.</text>
</comment>
<dbReference type="AlphaFoldDB" id="A0A0N1IMM0"/>
<proteinExistence type="inferred from homology"/>
<dbReference type="Proteomes" id="UP000038009">
    <property type="component" value="Unassembled WGS sequence"/>
</dbReference>
<accession>A0A0N1IMM0</accession>
<comment type="caution">
    <text evidence="8">The sequence shown here is derived from an EMBL/GenBank/DDBJ whole genome shotgun (WGS) entry which is preliminary data.</text>
</comment>
<name>A0A0N1IMM0_LEPSE</name>
<feature type="domain" description="Fe-containing alcohol dehydrogenase-like C-terminal" evidence="7">
    <location>
        <begin position="209"/>
        <end position="403"/>
    </location>
</feature>
<dbReference type="VEuPathDB" id="TriTrypDB:Lsey_0009_0200"/>
<dbReference type="OMA" id="HAMSHQV"/>
<dbReference type="Gene3D" id="1.20.1090.10">
    <property type="entry name" value="Dehydroquinate synthase-like - alpha domain"/>
    <property type="match status" value="1"/>
</dbReference>
<dbReference type="PROSITE" id="PS00060">
    <property type="entry name" value="ADH_IRON_2"/>
    <property type="match status" value="1"/>
</dbReference>
<evidence type="ECO:0000313" key="9">
    <source>
        <dbReference type="Proteomes" id="UP000038009"/>
    </source>
</evidence>
<organism evidence="8 9">
    <name type="scientific">Leptomonas seymouri</name>
    <dbReference type="NCBI Taxonomy" id="5684"/>
    <lineage>
        <taxon>Eukaryota</taxon>
        <taxon>Discoba</taxon>
        <taxon>Euglenozoa</taxon>
        <taxon>Kinetoplastea</taxon>
        <taxon>Metakinetoplastina</taxon>
        <taxon>Trypanosomatida</taxon>
        <taxon>Trypanosomatidae</taxon>
        <taxon>Leishmaniinae</taxon>
        <taxon>Leptomonas</taxon>
    </lineage>
</organism>
<dbReference type="PANTHER" id="PTHR11496">
    <property type="entry name" value="ALCOHOL DEHYDROGENASE"/>
    <property type="match status" value="1"/>
</dbReference>
<dbReference type="GO" id="GO:0004022">
    <property type="term" value="F:alcohol dehydrogenase (NAD+) activity"/>
    <property type="evidence" value="ECO:0007669"/>
    <property type="project" value="TreeGrafter"/>
</dbReference>
<gene>
    <name evidence="8" type="ORF">ABL78_0689</name>
</gene>
<evidence type="ECO:0000259" key="6">
    <source>
        <dbReference type="Pfam" id="PF00465"/>
    </source>
</evidence>
<evidence type="ECO:0000256" key="3">
    <source>
        <dbReference type="ARBA" id="ARBA00023027"/>
    </source>
</evidence>
<keyword evidence="9" id="KW-1185">Reference proteome</keyword>
<keyword evidence="3" id="KW-0520">NAD</keyword>
<dbReference type="PANTHER" id="PTHR11496:SF102">
    <property type="entry name" value="ALCOHOL DEHYDROGENASE 4"/>
    <property type="match status" value="1"/>
</dbReference>
<dbReference type="OrthoDB" id="339764at2759"/>
<dbReference type="Gene3D" id="3.40.50.1970">
    <property type="match status" value="1"/>
</dbReference>
<dbReference type="InterPro" id="IPR018211">
    <property type="entry name" value="ADH_Fe_CS"/>
</dbReference>
<evidence type="ECO:0000256" key="4">
    <source>
        <dbReference type="ARBA" id="ARBA00074847"/>
    </source>
</evidence>
<dbReference type="Pfam" id="PF25137">
    <property type="entry name" value="ADH_Fe_C"/>
    <property type="match status" value="1"/>
</dbReference>
<dbReference type="FunFam" id="3.40.50.1970:FF:000003">
    <property type="entry name" value="Alcohol dehydrogenase, iron-containing"/>
    <property type="match status" value="1"/>
</dbReference>
<dbReference type="SUPFAM" id="SSF56796">
    <property type="entry name" value="Dehydroquinate synthase-like"/>
    <property type="match status" value="1"/>
</dbReference>
<reference evidence="8 9" key="1">
    <citation type="journal article" date="2015" name="PLoS Pathog.">
        <title>Leptomonas seymouri: Adaptations to the Dixenous Life Cycle Analyzed by Genome Sequencing, Transcriptome Profiling and Co-infection with Leishmania donovani.</title>
        <authorList>
            <person name="Kraeva N."/>
            <person name="Butenko A."/>
            <person name="Hlavacova J."/>
            <person name="Kostygov A."/>
            <person name="Myskova J."/>
            <person name="Grybchuk D."/>
            <person name="Lestinova T."/>
            <person name="Votypka J."/>
            <person name="Volf P."/>
            <person name="Opperdoes F."/>
            <person name="Flegontov P."/>
            <person name="Lukes J."/>
            <person name="Yurchenko V."/>
        </authorList>
    </citation>
    <scope>NUCLEOTIDE SEQUENCE [LARGE SCALE GENOMIC DNA]</scope>
    <source>
        <strain evidence="8 9">ATCC 30220</strain>
    </source>
</reference>
<dbReference type="GO" id="GO:0006113">
    <property type="term" value="P:fermentation"/>
    <property type="evidence" value="ECO:0007669"/>
    <property type="project" value="UniProtKB-ARBA"/>
</dbReference>
<dbReference type="InterPro" id="IPR001670">
    <property type="entry name" value="ADH_Fe/GldA"/>
</dbReference>
<evidence type="ECO:0000256" key="5">
    <source>
        <dbReference type="ARBA" id="ARBA00076695"/>
    </source>
</evidence>
<evidence type="ECO:0000313" key="8">
    <source>
        <dbReference type="EMBL" id="KPI90171.1"/>
    </source>
</evidence>
<sequence>MPVPLFWHLLCRTYHFVTYIASHALRWRTPVLIKGPGSLSTLPKFLSGANLHRGLLVTDALIMKLGLVNGLISELKKNGAQFTIFQDVLPNPTLLMVEAANDLYKKNKCDYLIAVGGGSVMDCAKLVGVRQARPRTPLRSMRGVMRVLWSVPPIIAVPTTAGSGSECTMAAVVTDLENQDKFPVIDPVLTPHYCVLDPKLTVGLPKFVTATTGMDTLTHAVEAYLNVFHYPHVDRAATHSVELVAKYLLRAYEKGDDMEARENMLQAAYLAGLAFTRAGVGYTHAAAHAVGGLYNVPHGFANAILLPHVLDMYGSAVYTPLAYLADAARLPGASDEEKAKNFILWIRELNVRMQIPATLGANDSRYRIQAKDIPFLVRHALREANPCYPVPVIFGEEEMTELFNCVK</sequence>
<evidence type="ECO:0000256" key="1">
    <source>
        <dbReference type="ARBA" id="ARBA00007358"/>
    </source>
</evidence>
<evidence type="ECO:0000259" key="7">
    <source>
        <dbReference type="Pfam" id="PF25137"/>
    </source>
</evidence>
<dbReference type="FunFam" id="1.20.1090.10:FF:000001">
    <property type="entry name" value="Aldehyde-alcohol dehydrogenase"/>
    <property type="match status" value="1"/>
</dbReference>